<accession>A0ABW2AA65</accession>
<evidence type="ECO:0000256" key="1">
    <source>
        <dbReference type="SAM" id="Phobius"/>
    </source>
</evidence>
<sequence length="71" mass="7434">MVLLALLVGLIPDLVIGAIKDLYGPCGFSDEVCHEIQIQGAIQAIFAAIFAMASVVVAFLVSKDIDGGDEK</sequence>
<dbReference type="EMBL" id="JBHSWE010000002">
    <property type="protein sequence ID" value="MFC6674337.1"/>
    <property type="molecule type" value="Genomic_DNA"/>
</dbReference>
<keyword evidence="1" id="KW-0472">Membrane</keyword>
<name>A0ABW2AA65_9GAMM</name>
<gene>
    <name evidence="2" type="ORF">ACFQDL_30875</name>
    <name evidence="3" type="ORF">ACFQDL_32620</name>
</gene>
<keyword evidence="1" id="KW-1133">Transmembrane helix</keyword>
<comment type="caution">
    <text evidence="2">The sequence shown here is derived from an EMBL/GenBank/DDBJ whole genome shotgun (WGS) entry which is preliminary data.</text>
</comment>
<evidence type="ECO:0000313" key="2">
    <source>
        <dbReference type="EMBL" id="MFC6674004.1"/>
    </source>
</evidence>
<protein>
    <submittedName>
        <fullName evidence="2">Uncharacterized protein</fullName>
    </submittedName>
</protein>
<evidence type="ECO:0000313" key="4">
    <source>
        <dbReference type="Proteomes" id="UP001596422"/>
    </source>
</evidence>
<reference evidence="2" key="1">
    <citation type="journal article" date="2014" name="Int. J. Syst. Evol. Microbiol.">
        <title>Complete genome of a new Firmicutes species belonging to the dominant human colonic microbiota ('Ruminococcus bicirculans') reveals two chromosomes and a selective capacity to utilize plant glucans.</title>
        <authorList>
            <consortium name="NISC Comparative Sequencing Program"/>
            <person name="Wegmann U."/>
            <person name="Louis P."/>
            <person name="Goesmann A."/>
            <person name="Henrissat B."/>
            <person name="Duncan S.H."/>
            <person name="Flint H.J."/>
        </authorList>
    </citation>
    <scope>NUCLEOTIDE SEQUENCE</scope>
    <source>
        <strain evidence="2">NBRC 111756</strain>
    </source>
</reference>
<proteinExistence type="predicted"/>
<evidence type="ECO:0000313" key="3">
    <source>
        <dbReference type="EMBL" id="MFC6674337.1"/>
    </source>
</evidence>
<dbReference type="Proteomes" id="UP001596422">
    <property type="component" value="Unassembled WGS sequence"/>
</dbReference>
<keyword evidence="4" id="KW-1185">Reference proteome</keyword>
<dbReference type="EMBL" id="JBHSWE010000002">
    <property type="protein sequence ID" value="MFC6674004.1"/>
    <property type="molecule type" value="Genomic_DNA"/>
</dbReference>
<keyword evidence="1" id="KW-0812">Transmembrane</keyword>
<feature type="transmembrane region" description="Helical" evidence="1">
    <location>
        <begin position="41"/>
        <end position="61"/>
    </location>
</feature>
<reference evidence="4" key="2">
    <citation type="journal article" date="2019" name="Int. J. Syst. Evol. Microbiol.">
        <title>The Global Catalogue of Microorganisms (GCM) 10K type strain sequencing project: providing services to taxonomists for standard genome sequencing and annotation.</title>
        <authorList>
            <consortium name="The Broad Institute Genomics Platform"/>
            <consortium name="The Broad Institute Genome Sequencing Center for Infectious Disease"/>
            <person name="Wu L."/>
            <person name="Ma J."/>
        </authorList>
    </citation>
    <scope>NUCLEOTIDE SEQUENCE [LARGE SCALE GENOMIC DNA]</scope>
    <source>
        <strain evidence="4">NBRC 111756</strain>
    </source>
</reference>
<organism evidence="2 4">
    <name type="scientific">Marinobacterium aestuariivivens</name>
    <dbReference type="NCBI Taxonomy" id="1698799"/>
    <lineage>
        <taxon>Bacteria</taxon>
        <taxon>Pseudomonadati</taxon>
        <taxon>Pseudomonadota</taxon>
        <taxon>Gammaproteobacteria</taxon>
        <taxon>Oceanospirillales</taxon>
        <taxon>Oceanospirillaceae</taxon>
        <taxon>Marinobacterium</taxon>
    </lineage>
</organism>
<reference evidence="2" key="3">
    <citation type="submission" date="2024-09" db="EMBL/GenBank/DDBJ databases">
        <authorList>
            <person name="Sun Q."/>
            <person name="Mori K."/>
        </authorList>
    </citation>
    <scope>NUCLEOTIDE SEQUENCE</scope>
    <source>
        <strain evidence="2">NBRC 111756</strain>
    </source>
</reference>